<evidence type="ECO:0000313" key="2">
    <source>
        <dbReference type="Proteomes" id="UP001595976"/>
    </source>
</evidence>
<dbReference type="InterPro" id="IPR006521">
    <property type="entry name" value="Tail_protein_I"/>
</dbReference>
<proteinExistence type="predicted"/>
<reference evidence="2" key="1">
    <citation type="journal article" date="2019" name="Int. J. Syst. Evol. Microbiol.">
        <title>The Global Catalogue of Microorganisms (GCM) 10K type strain sequencing project: providing services to taxonomists for standard genome sequencing and annotation.</title>
        <authorList>
            <consortium name="The Broad Institute Genomics Platform"/>
            <consortium name="The Broad Institute Genome Sequencing Center for Infectious Disease"/>
            <person name="Wu L."/>
            <person name="Ma J."/>
        </authorList>
    </citation>
    <scope>NUCLEOTIDE SEQUENCE [LARGE SCALE GENOMIC DNA]</scope>
    <source>
        <strain evidence="2">CGMCC 1.15643</strain>
    </source>
</reference>
<dbReference type="NCBIfam" id="TIGR01634">
    <property type="entry name" value="tail_P2_I"/>
    <property type="match status" value="1"/>
</dbReference>
<gene>
    <name evidence="1" type="ORF">ACFPK2_04610</name>
</gene>
<organism evidence="1 2">
    <name type="scientific">Bosea minatitlanensis</name>
    <dbReference type="NCBI Taxonomy" id="128782"/>
    <lineage>
        <taxon>Bacteria</taxon>
        <taxon>Pseudomonadati</taxon>
        <taxon>Pseudomonadota</taxon>
        <taxon>Alphaproteobacteria</taxon>
        <taxon>Hyphomicrobiales</taxon>
        <taxon>Boseaceae</taxon>
        <taxon>Bosea</taxon>
    </lineage>
</organism>
<comment type="caution">
    <text evidence="1">The sequence shown here is derived from an EMBL/GenBank/DDBJ whole genome shotgun (WGS) entry which is preliminary data.</text>
</comment>
<dbReference type="Pfam" id="PF09684">
    <property type="entry name" value="Tail_P2_I"/>
    <property type="match status" value="1"/>
</dbReference>
<evidence type="ECO:0000313" key="1">
    <source>
        <dbReference type="EMBL" id="MFC5292270.1"/>
    </source>
</evidence>
<dbReference type="Proteomes" id="UP001595976">
    <property type="component" value="Unassembled WGS sequence"/>
</dbReference>
<name>A0ABW0F173_9HYPH</name>
<sequence>MSLDLLPDSATHFERELAGLSAALDEIDPIVIETIWDAWRCPSKLLPWLAWALSVDVWDDGWAETVKRQAIADSPDYHRIKGTVQAVLSALALAERPFELTEWFDQVPLGRRGTARVFVETTLDDVGRVLGKIRPLVMSAKPKSRGIVFGAGELVTGAIAIGGGLLEESLTNVEPYAYLGEAADGVIHLGGGVLVETLTIIEGIA</sequence>
<dbReference type="RefSeq" id="WP_260347671.1">
    <property type="nucleotide sequence ID" value="NZ_JAOAOS010000001.1"/>
</dbReference>
<protein>
    <submittedName>
        <fullName evidence="1">Phage tail protein I</fullName>
    </submittedName>
</protein>
<accession>A0ABW0F173</accession>
<keyword evidence="2" id="KW-1185">Reference proteome</keyword>
<dbReference type="EMBL" id="JBHSLI010000001">
    <property type="protein sequence ID" value="MFC5292270.1"/>
    <property type="molecule type" value="Genomic_DNA"/>
</dbReference>